<proteinExistence type="predicted"/>
<dbReference type="Proteomes" id="UP000472372">
    <property type="component" value="Chromosome 5"/>
</dbReference>
<evidence type="ECO:0000259" key="1">
    <source>
        <dbReference type="Pfam" id="PF01494"/>
    </source>
</evidence>
<dbReference type="SUPFAM" id="SSF51905">
    <property type="entry name" value="FAD/NAD(P)-binding domain"/>
    <property type="match status" value="1"/>
</dbReference>
<dbReference type="EMBL" id="HG992981">
    <property type="protein sequence ID" value="CAE7175088.1"/>
    <property type="molecule type" value="Genomic_DNA"/>
</dbReference>
<reference evidence="2" key="1">
    <citation type="submission" date="2021-02" db="EMBL/GenBank/DDBJ databases">
        <authorList>
            <person name="Syme A R."/>
            <person name="Syme A R."/>
            <person name="Moolhuijzen P."/>
        </authorList>
    </citation>
    <scope>NUCLEOTIDE SEQUENCE</scope>
    <source>
        <strain evidence="2">W1-1</strain>
    </source>
</reference>
<evidence type="ECO:0000313" key="3">
    <source>
        <dbReference type="Proteomes" id="UP000472372"/>
    </source>
</evidence>
<dbReference type="Pfam" id="PF01494">
    <property type="entry name" value="FAD_binding_3"/>
    <property type="match status" value="1"/>
</dbReference>
<dbReference type="InterPro" id="IPR051704">
    <property type="entry name" value="FAD_aromatic-hydroxylase"/>
</dbReference>
<feature type="domain" description="FAD-binding" evidence="1">
    <location>
        <begin position="9"/>
        <end position="380"/>
    </location>
</feature>
<dbReference type="GO" id="GO:0004497">
    <property type="term" value="F:monooxygenase activity"/>
    <property type="evidence" value="ECO:0007669"/>
    <property type="project" value="UniProtKB-KW"/>
</dbReference>
<dbReference type="PRINTS" id="PR00420">
    <property type="entry name" value="RNGMNOXGNASE"/>
</dbReference>
<name>A0A6S6W7R3_9PLEO</name>
<keyword evidence="2" id="KW-0503">Monooxygenase</keyword>
<dbReference type="Gene3D" id="3.50.50.60">
    <property type="entry name" value="FAD/NAD(P)-binding domain"/>
    <property type="match status" value="1"/>
</dbReference>
<organism evidence="2 3">
    <name type="scientific">Pyrenophora teres f. teres</name>
    <dbReference type="NCBI Taxonomy" id="97479"/>
    <lineage>
        <taxon>Eukaryota</taxon>
        <taxon>Fungi</taxon>
        <taxon>Dikarya</taxon>
        <taxon>Ascomycota</taxon>
        <taxon>Pezizomycotina</taxon>
        <taxon>Dothideomycetes</taxon>
        <taxon>Pleosporomycetidae</taxon>
        <taxon>Pleosporales</taxon>
        <taxon>Pleosporineae</taxon>
        <taxon>Pleosporaceae</taxon>
        <taxon>Pyrenophora</taxon>
    </lineage>
</organism>
<dbReference type="InterPro" id="IPR002938">
    <property type="entry name" value="FAD-bd"/>
</dbReference>
<keyword evidence="2" id="KW-0560">Oxidoreductase</keyword>
<evidence type="ECO:0000313" key="2">
    <source>
        <dbReference type="EMBL" id="CAE7175088.1"/>
    </source>
</evidence>
<dbReference type="GO" id="GO:0071949">
    <property type="term" value="F:FAD binding"/>
    <property type="evidence" value="ECO:0007669"/>
    <property type="project" value="InterPro"/>
</dbReference>
<dbReference type="PANTHER" id="PTHR46865:SF2">
    <property type="entry name" value="MONOOXYGENASE"/>
    <property type="match status" value="1"/>
</dbReference>
<gene>
    <name evidence="2" type="ORF">PTTW11_05748</name>
</gene>
<dbReference type="AlphaFoldDB" id="A0A6S6W7R3"/>
<protein>
    <submittedName>
        <fullName evidence="2">Flavoprotein monooxygenase</fullName>
    </submittedName>
</protein>
<dbReference type="PANTHER" id="PTHR46865">
    <property type="entry name" value="OXIDOREDUCTASE-RELATED"/>
    <property type="match status" value="1"/>
</dbReference>
<dbReference type="Gene3D" id="3.30.9.10">
    <property type="entry name" value="D-Amino Acid Oxidase, subunit A, domain 2"/>
    <property type="match status" value="1"/>
</dbReference>
<accession>A0A6S6W7R3</accession>
<sequence>MSSTKPLNILISGSGICGPSCAYWLHRFLPTAQITIIERSPEPRLGGQAVDLRSACVPIVRKMGLLEMVKEKNTTEMGMEFVYLDTKRKALFPKTGEEERQSGKIPTPTCHTRTQTNTLQPVTSEYEILRGDLAEILYNTTKSLPNVAYIFDETITSITQVDTPGLPTAAEVTFKNSHLPPSTYDLVIGADGQMSRTRRLIFGHGPKNDDYLHRLGQYSALFTIPRDPTMDNEYAQWYNAPGGRLFLLRPDPYGTTRAYLSVTDKNLSRFDEIDELLRTGTRAQQQAWFEREFKDAGYQTERCLSAMIKADDFYMQQIAQVRMPQWSKGCCVLVGDAAYCPSPISGVGTAAAIVGSYVLAGEVAKSLHDIPAALREYERVTRGFVDKAQRLVPGAPQIANPQSVWGIRVLNAVTGVLASRFVQGLGGLVGRLFPAFGGTTAWCPPEYEGVKGV</sequence>
<dbReference type="InterPro" id="IPR036188">
    <property type="entry name" value="FAD/NAD-bd_sf"/>
</dbReference>